<comment type="caution">
    <text evidence="3">The sequence shown here is derived from an EMBL/GenBank/DDBJ whole genome shotgun (WGS) entry which is preliminary data.</text>
</comment>
<dbReference type="Proteomes" id="UP000446866">
    <property type="component" value="Unassembled WGS sequence"/>
</dbReference>
<dbReference type="EMBL" id="QXWK01000004">
    <property type="protein sequence ID" value="NBH60612.1"/>
    <property type="molecule type" value="Genomic_DNA"/>
</dbReference>
<feature type="chain" id="PRO_5039313277" evidence="1">
    <location>
        <begin position="18"/>
        <end position="141"/>
    </location>
</feature>
<proteinExistence type="predicted"/>
<keyword evidence="1" id="KW-0732">Signal</keyword>
<dbReference type="Pfam" id="PF14478">
    <property type="entry name" value="DUF4430"/>
    <property type="match status" value="1"/>
</dbReference>
<feature type="signal peptide" evidence="1">
    <location>
        <begin position="1"/>
        <end position="17"/>
    </location>
</feature>
<gene>
    <name evidence="3" type="ORF">D0435_02855</name>
</gene>
<dbReference type="AlphaFoldDB" id="A0A845QFG3"/>
<dbReference type="RefSeq" id="WP_160200913.1">
    <property type="nucleotide sequence ID" value="NZ_QXWK01000004.1"/>
</dbReference>
<keyword evidence="4" id="KW-1185">Reference proteome</keyword>
<dbReference type="Gene3D" id="2.170.130.30">
    <property type="match status" value="1"/>
</dbReference>
<reference evidence="3 4" key="1">
    <citation type="submission" date="2018-08" db="EMBL/GenBank/DDBJ databases">
        <title>Murine metabolic-syndrome-specific gut microbial biobank.</title>
        <authorList>
            <person name="Liu C."/>
        </authorList>
    </citation>
    <scope>NUCLEOTIDE SEQUENCE [LARGE SCALE GENOMIC DNA]</scope>
    <source>
        <strain evidence="3 4">28</strain>
    </source>
</reference>
<evidence type="ECO:0000259" key="2">
    <source>
        <dbReference type="Pfam" id="PF14478"/>
    </source>
</evidence>
<dbReference type="InterPro" id="IPR027954">
    <property type="entry name" value="Transcobalamin-like_C"/>
</dbReference>
<protein>
    <submittedName>
        <fullName evidence="3">DUF4430 domain-containing protein</fullName>
    </submittedName>
</protein>
<organism evidence="3 4">
    <name type="scientific">Anaerotruncus colihominis</name>
    <dbReference type="NCBI Taxonomy" id="169435"/>
    <lineage>
        <taxon>Bacteria</taxon>
        <taxon>Bacillati</taxon>
        <taxon>Bacillota</taxon>
        <taxon>Clostridia</taxon>
        <taxon>Eubacteriales</taxon>
        <taxon>Oscillospiraceae</taxon>
        <taxon>Anaerotruncus</taxon>
    </lineage>
</organism>
<evidence type="ECO:0000313" key="3">
    <source>
        <dbReference type="EMBL" id="NBH60612.1"/>
    </source>
</evidence>
<name>A0A845QFG3_9FIRM</name>
<evidence type="ECO:0000313" key="4">
    <source>
        <dbReference type="Proteomes" id="UP000446866"/>
    </source>
</evidence>
<evidence type="ECO:0000256" key="1">
    <source>
        <dbReference type="SAM" id="SignalP"/>
    </source>
</evidence>
<sequence>MNKSKFICLTLCLTLFAAVLCTTSCENKGDTAEIIHPITITISIDYPKKSELPDIETTAFKIEENSSVLEAIQIYCNVNDMSVNVETTDGTIVGINDLNNGDFHPNRIWQYKVNGQLCADSAGDYVLQDGDVLEWVYKKID</sequence>
<feature type="domain" description="Transcobalamin-like C-terminal" evidence="2">
    <location>
        <begin position="67"/>
        <end position="139"/>
    </location>
</feature>
<accession>A0A845QFG3</accession>